<dbReference type="SMART" id="SM00649">
    <property type="entry name" value="RL11"/>
    <property type="match status" value="1"/>
</dbReference>
<dbReference type="GO" id="GO:0005762">
    <property type="term" value="C:mitochondrial large ribosomal subunit"/>
    <property type="evidence" value="ECO:0007669"/>
    <property type="project" value="TreeGrafter"/>
</dbReference>
<evidence type="ECO:0000256" key="5">
    <source>
        <dbReference type="ARBA" id="ARBA00022980"/>
    </source>
</evidence>
<evidence type="ECO:0000256" key="1">
    <source>
        <dbReference type="ARBA" id="ARBA00010537"/>
    </source>
</evidence>
<dbReference type="InterPro" id="IPR036769">
    <property type="entry name" value="Ribosomal_uL11_C_sf"/>
</dbReference>
<dbReference type="RefSeq" id="XP_012649372.1">
    <property type="nucleotide sequence ID" value="XM_012793918.1"/>
</dbReference>
<dbReference type="AlphaFoldDB" id="A0A0K3AUT8"/>
<dbReference type="GO" id="GO:0006412">
    <property type="term" value="P:translation"/>
    <property type="evidence" value="ECO:0007669"/>
    <property type="project" value="InterPro"/>
</dbReference>
<dbReference type="Pfam" id="PF00298">
    <property type="entry name" value="Ribosomal_L11"/>
    <property type="match status" value="1"/>
</dbReference>
<evidence type="ECO:0000259" key="9">
    <source>
        <dbReference type="Pfam" id="PF00298"/>
    </source>
</evidence>
<dbReference type="OMA" id="CKQFNAK"/>
<keyword evidence="12" id="KW-1185">Reference proteome</keyword>
<dbReference type="Pfam" id="PF03946">
    <property type="entry name" value="Ribosomal_L11_N"/>
    <property type="match status" value="1"/>
</dbReference>
<evidence type="ECO:0000256" key="3">
    <source>
        <dbReference type="ARBA" id="ARBA00022730"/>
    </source>
</evidence>
<dbReference type="GeneID" id="24425408"/>
<dbReference type="VEuPathDB" id="PiroplasmaDB:BMR1_03g03805"/>
<proteinExistence type="inferred from homology"/>
<dbReference type="CDD" id="cd00349">
    <property type="entry name" value="Ribosomal_L11"/>
    <property type="match status" value="1"/>
</dbReference>
<dbReference type="InterPro" id="IPR020783">
    <property type="entry name" value="Ribosomal_uL11_C"/>
</dbReference>
<keyword evidence="6 8" id="KW-0687">Ribonucleoprotein</keyword>
<reference evidence="11 12" key="3">
    <citation type="journal article" date="2016" name="Sci. Rep.">
        <title>Genome-wide diversity and gene expression profiling of Babesia microti isolates identify polymorphic genes that mediate host-pathogen interactions.</title>
        <authorList>
            <person name="Silva J.C."/>
            <person name="Cornillot E."/>
            <person name="McCracken C."/>
            <person name="Usmani-Brown S."/>
            <person name="Dwivedi A."/>
            <person name="Ifeonu O.O."/>
            <person name="Crabtree J."/>
            <person name="Gotia H.T."/>
            <person name="Virji A.Z."/>
            <person name="Reynes C."/>
            <person name="Colinge J."/>
            <person name="Kumar V."/>
            <person name="Lawres L."/>
            <person name="Pazzi J.E."/>
            <person name="Pablo J.V."/>
            <person name="Hung C."/>
            <person name="Brancato J."/>
            <person name="Kumari P."/>
            <person name="Orvis J."/>
            <person name="Tretina K."/>
            <person name="Chibucos M."/>
            <person name="Ott S."/>
            <person name="Sadzewicz L."/>
            <person name="Sengamalay N."/>
            <person name="Shetty A.C."/>
            <person name="Su Q."/>
            <person name="Tallon L."/>
            <person name="Fraser C.M."/>
            <person name="Frutos R."/>
            <person name="Molina D.M."/>
            <person name="Krause P.J."/>
            <person name="Ben Mamoun C."/>
        </authorList>
    </citation>
    <scope>NUCLEOTIDE SEQUENCE [LARGE SCALE GENOMIC DNA]</scope>
    <source>
        <strain evidence="11 12">RI</strain>
    </source>
</reference>
<evidence type="ECO:0000256" key="4">
    <source>
        <dbReference type="ARBA" id="ARBA00022884"/>
    </source>
</evidence>
<dbReference type="InterPro" id="IPR000911">
    <property type="entry name" value="Ribosomal_uL11"/>
</dbReference>
<dbReference type="PANTHER" id="PTHR11661">
    <property type="entry name" value="60S RIBOSOMAL PROTEIN L12"/>
    <property type="match status" value="1"/>
</dbReference>
<protein>
    <recommendedName>
        <fullName evidence="7">Large ribosomal subunit protein uL11m</fullName>
    </recommendedName>
</protein>
<organism evidence="11 12">
    <name type="scientific">Babesia microti (strain RI)</name>
    <dbReference type="NCBI Taxonomy" id="1133968"/>
    <lineage>
        <taxon>Eukaryota</taxon>
        <taxon>Sar</taxon>
        <taxon>Alveolata</taxon>
        <taxon>Apicomplexa</taxon>
        <taxon>Aconoidasida</taxon>
        <taxon>Piroplasmida</taxon>
        <taxon>Babesiidae</taxon>
        <taxon>Babesia</taxon>
    </lineage>
</organism>
<dbReference type="SUPFAM" id="SSF54747">
    <property type="entry name" value="Ribosomal L11/L12e N-terminal domain"/>
    <property type="match status" value="1"/>
</dbReference>
<keyword evidence="3" id="KW-0699">rRNA-binding</keyword>
<dbReference type="EMBL" id="LN871598">
    <property type="protein sequence ID" value="CTQ41361.1"/>
    <property type="molecule type" value="Genomic_DNA"/>
</dbReference>
<evidence type="ECO:0000256" key="8">
    <source>
        <dbReference type="RuleBase" id="RU003978"/>
    </source>
</evidence>
<dbReference type="Proteomes" id="UP000002899">
    <property type="component" value="Chromosome III"/>
</dbReference>
<dbReference type="InterPro" id="IPR006519">
    <property type="entry name" value="Ribosomal_uL11_bac-typ"/>
</dbReference>
<feature type="domain" description="Large ribosomal subunit protein uL11 N-terminal" evidence="10">
    <location>
        <begin position="8"/>
        <end position="65"/>
    </location>
</feature>
<name>A0A0K3AUT8_BABMR</name>
<dbReference type="GO" id="GO:0070180">
    <property type="term" value="F:large ribosomal subunit rRNA binding"/>
    <property type="evidence" value="ECO:0007669"/>
    <property type="project" value="TreeGrafter"/>
</dbReference>
<feature type="domain" description="Large ribosomal subunit protein uL11 C-terminal" evidence="9">
    <location>
        <begin position="70"/>
        <end position="140"/>
    </location>
</feature>
<dbReference type="Gene3D" id="3.30.1550.10">
    <property type="entry name" value="Ribosomal protein L11/L12, N-terminal domain"/>
    <property type="match status" value="1"/>
</dbReference>
<keyword evidence="4" id="KW-0694">RNA-binding</keyword>
<sequence length="179" mass="20259">MVNVGNYRIIVPAAVAKPSPAIGQALGPLGINMAQFCKDFNTRTSNVRANVPIQVTIVQYPDKSYKFWMRTPITSWFLRRVARIPMGTGRCKHEIVGNVTLKEIYHIAKCKSMDPPLIGMSLRSICRHVIGTAKSMGIKVTRTLDPDFRKRDYTPVEQLDQMRKDIRAEKKATNRRGKS</sequence>
<dbReference type="OrthoDB" id="1091498at2759"/>
<dbReference type="Gene3D" id="1.10.10.250">
    <property type="entry name" value="Ribosomal protein L11, C-terminal domain"/>
    <property type="match status" value="1"/>
</dbReference>
<reference evidence="11 12" key="2">
    <citation type="journal article" date="2013" name="PLoS ONE">
        <title>Whole genome mapping and re-organization of the nuclear and mitochondrial genomes of Babesia microti isolates.</title>
        <authorList>
            <person name="Cornillot E."/>
            <person name="Dassouli A."/>
            <person name="Garg A."/>
            <person name="Pachikara N."/>
            <person name="Randazzo S."/>
            <person name="Depoix D."/>
            <person name="Carcy B."/>
            <person name="Delbecq S."/>
            <person name="Frutos R."/>
            <person name="Silva J.C."/>
            <person name="Sutton R."/>
            <person name="Krause P.J."/>
            <person name="Mamoun C.B."/>
        </authorList>
    </citation>
    <scope>NUCLEOTIDE SEQUENCE [LARGE SCALE GENOMIC DNA]</scope>
    <source>
        <strain evidence="11 12">RI</strain>
    </source>
</reference>
<dbReference type="KEGG" id="bmic:BMR1_03g03805"/>
<evidence type="ECO:0000256" key="7">
    <source>
        <dbReference type="ARBA" id="ARBA00040104"/>
    </source>
</evidence>
<dbReference type="InterPro" id="IPR020784">
    <property type="entry name" value="Ribosomal_uL11_N"/>
</dbReference>
<dbReference type="FunFam" id="3.30.1550.10:FF:000006">
    <property type="entry name" value="50S ribosomal protein L11"/>
    <property type="match status" value="1"/>
</dbReference>
<dbReference type="SUPFAM" id="SSF46906">
    <property type="entry name" value="Ribosomal protein L11, C-terminal domain"/>
    <property type="match status" value="1"/>
</dbReference>
<evidence type="ECO:0000256" key="6">
    <source>
        <dbReference type="ARBA" id="ARBA00023274"/>
    </source>
</evidence>
<evidence type="ECO:0000313" key="12">
    <source>
        <dbReference type="Proteomes" id="UP000002899"/>
    </source>
</evidence>
<gene>
    <name evidence="11" type="ORF">BMR1_03g03805</name>
</gene>
<evidence type="ECO:0000259" key="10">
    <source>
        <dbReference type="Pfam" id="PF03946"/>
    </source>
</evidence>
<dbReference type="GO" id="GO:0003735">
    <property type="term" value="F:structural constituent of ribosome"/>
    <property type="evidence" value="ECO:0007669"/>
    <property type="project" value="InterPro"/>
</dbReference>
<accession>A0A0K3AUT8</accession>
<evidence type="ECO:0000313" key="11">
    <source>
        <dbReference type="EMBL" id="CTQ41361.1"/>
    </source>
</evidence>
<dbReference type="PANTHER" id="PTHR11661:SF1">
    <property type="entry name" value="LARGE RIBOSOMAL SUBUNIT PROTEIN UL11M"/>
    <property type="match status" value="1"/>
</dbReference>
<dbReference type="HAMAP" id="MF_00736">
    <property type="entry name" value="Ribosomal_uL11"/>
    <property type="match status" value="1"/>
</dbReference>
<keyword evidence="2" id="KW-0488">Methylation</keyword>
<evidence type="ECO:0000256" key="2">
    <source>
        <dbReference type="ARBA" id="ARBA00022481"/>
    </source>
</evidence>
<dbReference type="NCBIfam" id="TIGR01632">
    <property type="entry name" value="L11_bact"/>
    <property type="match status" value="1"/>
</dbReference>
<dbReference type="FunFam" id="1.10.10.250:FF:000003">
    <property type="entry name" value="Mitochondrial ribosomal protein L11"/>
    <property type="match status" value="1"/>
</dbReference>
<keyword evidence="5 8" id="KW-0689">Ribosomal protein</keyword>
<reference evidence="11 12" key="1">
    <citation type="journal article" date="2012" name="Nucleic Acids Res.">
        <title>Sequencing of the smallest Apicomplexan genome from the human pathogen Babesia microti.</title>
        <authorList>
            <person name="Cornillot E."/>
            <person name="Hadj-Kaddour K."/>
            <person name="Dassouli A."/>
            <person name="Noel B."/>
            <person name="Ranwez V."/>
            <person name="Vacherie B."/>
            <person name="Augagneur Y."/>
            <person name="Bres V."/>
            <person name="Duclos A."/>
            <person name="Randazzo S."/>
            <person name="Carcy B."/>
            <person name="Debierre-Grockiego F."/>
            <person name="Delbecq S."/>
            <person name="Moubri-Menage K."/>
            <person name="Shams-Eldin H."/>
            <person name="Usmani-Brown S."/>
            <person name="Bringaud F."/>
            <person name="Wincker P."/>
            <person name="Vivares C.P."/>
            <person name="Schwarz R.T."/>
            <person name="Schetters T.P."/>
            <person name="Krause P.J."/>
            <person name="Gorenflot A."/>
            <person name="Berry V."/>
            <person name="Barbe V."/>
            <person name="Ben Mamoun C."/>
        </authorList>
    </citation>
    <scope>NUCLEOTIDE SEQUENCE [LARGE SCALE GENOMIC DNA]</scope>
    <source>
        <strain evidence="11 12">RI</strain>
    </source>
</reference>
<dbReference type="InterPro" id="IPR036796">
    <property type="entry name" value="Ribosomal_uL11_N_sf"/>
</dbReference>
<comment type="similarity">
    <text evidence="1 8">Belongs to the universal ribosomal protein uL11 family.</text>
</comment>